<keyword evidence="4" id="KW-1185">Reference proteome</keyword>
<dbReference type="CDD" id="cd14948">
    <property type="entry name" value="BACON"/>
    <property type="match status" value="1"/>
</dbReference>
<evidence type="ECO:0000313" key="3">
    <source>
        <dbReference type="EMBL" id="MEQ2543342.1"/>
    </source>
</evidence>
<dbReference type="Pfam" id="PF19190">
    <property type="entry name" value="BACON_2"/>
    <property type="match status" value="1"/>
</dbReference>
<dbReference type="PROSITE" id="PS51257">
    <property type="entry name" value="PROKAR_LIPOPROTEIN"/>
    <property type="match status" value="1"/>
</dbReference>
<feature type="domain" description="BACON" evidence="2">
    <location>
        <begin position="30"/>
        <end position="114"/>
    </location>
</feature>
<evidence type="ECO:0000313" key="4">
    <source>
        <dbReference type="Proteomes" id="UP001460202"/>
    </source>
</evidence>
<dbReference type="RefSeq" id="WP_019151959.1">
    <property type="nucleotide sequence ID" value="NZ_JBBMFL010000001.1"/>
</dbReference>
<comment type="caution">
    <text evidence="3">The sequence shown here is derived from an EMBL/GenBank/DDBJ whole genome shotgun (WGS) entry which is preliminary data.</text>
</comment>
<proteinExistence type="predicted"/>
<evidence type="ECO:0000259" key="2">
    <source>
        <dbReference type="Pfam" id="PF19190"/>
    </source>
</evidence>
<keyword evidence="1" id="KW-0732">Signal</keyword>
<dbReference type="EMBL" id="JBBMFL010000001">
    <property type="protein sequence ID" value="MEQ2543342.1"/>
    <property type="molecule type" value="Genomic_DNA"/>
</dbReference>
<protein>
    <submittedName>
        <fullName evidence="3">BACON domain-containing protein</fullName>
    </submittedName>
</protein>
<dbReference type="Proteomes" id="UP001460202">
    <property type="component" value="Unassembled WGS sequence"/>
</dbReference>
<dbReference type="InterPro" id="IPR013783">
    <property type="entry name" value="Ig-like_fold"/>
</dbReference>
<feature type="signal peptide" evidence="1">
    <location>
        <begin position="1"/>
        <end position="22"/>
    </location>
</feature>
<accession>A0ABV1GTB1</accession>
<sequence length="115" mass="12042">MKKQLLFIAVLLCACLAGGCKDDDPSAPDSLYMHSTSGTVEAAAGTQSVTIYTTCGWKATGDDWITVEPLSGGEKGIFAVHLGFGANDTGAPRTGRVVFEAGTYSETYTLTQKAQ</sequence>
<gene>
    <name evidence="3" type="ORF">WMO46_00040</name>
</gene>
<reference evidence="3 4" key="1">
    <citation type="submission" date="2024-03" db="EMBL/GenBank/DDBJ databases">
        <title>Human intestinal bacterial collection.</title>
        <authorList>
            <person name="Pauvert C."/>
            <person name="Hitch T.C.A."/>
            <person name="Clavel T."/>
        </authorList>
    </citation>
    <scope>NUCLEOTIDE SEQUENCE [LARGE SCALE GENOMIC DNA]</scope>
    <source>
        <strain evidence="3 4">CLA-KB-H122</strain>
    </source>
</reference>
<feature type="chain" id="PRO_5046082149" evidence="1">
    <location>
        <begin position="23"/>
        <end position="115"/>
    </location>
</feature>
<name>A0ABV1GTB1_9BACT</name>
<dbReference type="InterPro" id="IPR024361">
    <property type="entry name" value="BACON"/>
</dbReference>
<dbReference type="Gene3D" id="2.60.40.10">
    <property type="entry name" value="Immunoglobulins"/>
    <property type="match status" value="1"/>
</dbReference>
<evidence type="ECO:0000256" key="1">
    <source>
        <dbReference type="SAM" id="SignalP"/>
    </source>
</evidence>
<organism evidence="3 4">
    <name type="scientific">Alistipes intestinihominis</name>
    <dbReference type="NCBI Taxonomy" id="3133172"/>
    <lineage>
        <taxon>Bacteria</taxon>
        <taxon>Pseudomonadati</taxon>
        <taxon>Bacteroidota</taxon>
        <taxon>Bacteroidia</taxon>
        <taxon>Bacteroidales</taxon>
        <taxon>Rikenellaceae</taxon>
        <taxon>Alistipes</taxon>
    </lineage>
</organism>